<dbReference type="InterPro" id="IPR001611">
    <property type="entry name" value="Leu-rich_rpt"/>
</dbReference>
<accession>A0A2G3A6B9</accession>
<dbReference type="OMA" id="TECEMLC"/>
<dbReference type="GO" id="GO:0005524">
    <property type="term" value="F:ATP binding"/>
    <property type="evidence" value="ECO:0007669"/>
    <property type="project" value="InterPro"/>
</dbReference>
<feature type="domain" description="Protein kinase" evidence="8">
    <location>
        <begin position="145"/>
        <end position="213"/>
    </location>
</feature>
<protein>
    <recommendedName>
        <fullName evidence="8">Protein kinase domain-containing protein</fullName>
    </recommendedName>
</protein>
<feature type="transmembrane region" description="Helical" evidence="7">
    <location>
        <begin position="88"/>
        <end position="110"/>
    </location>
</feature>
<dbReference type="Proteomes" id="UP000222542">
    <property type="component" value="Unassembled WGS sequence"/>
</dbReference>
<dbReference type="InterPro" id="IPR011009">
    <property type="entry name" value="Kinase-like_dom_sf"/>
</dbReference>
<dbReference type="PROSITE" id="PS50011">
    <property type="entry name" value="PROTEIN_KINASE_DOM"/>
    <property type="match status" value="1"/>
</dbReference>
<evidence type="ECO:0000256" key="4">
    <source>
        <dbReference type="ARBA" id="ARBA00022737"/>
    </source>
</evidence>
<dbReference type="InterPro" id="IPR051809">
    <property type="entry name" value="Plant_receptor-like_S/T_kinase"/>
</dbReference>
<keyword evidence="4" id="KW-0677">Repeat</keyword>
<evidence type="ECO:0000256" key="1">
    <source>
        <dbReference type="ARBA" id="ARBA00004370"/>
    </source>
</evidence>
<comment type="caution">
    <text evidence="9">The sequence shown here is derived from an EMBL/GenBank/DDBJ whole genome shotgun (WGS) entry which is preliminary data.</text>
</comment>
<keyword evidence="10" id="KW-1185">Reference proteome</keyword>
<dbReference type="SUPFAM" id="SSF52058">
    <property type="entry name" value="L domain-like"/>
    <property type="match status" value="1"/>
</dbReference>
<keyword evidence="6 7" id="KW-0472">Membrane</keyword>
<dbReference type="GO" id="GO:0016020">
    <property type="term" value="C:membrane"/>
    <property type="evidence" value="ECO:0007669"/>
    <property type="project" value="UniProtKB-SubCell"/>
</dbReference>
<keyword evidence="5 7" id="KW-1133">Transmembrane helix</keyword>
<gene>
    <name evidence="9" type="ORF">T459_04912</name>
</gene>
<comment type="subcellular location">
    <subcellularLocation>
        <location evidence="1">Membrane</location>
    </subcellularLocation>
</comment>
<keyword evidence="3 7" id="KW-0812">Transmembrane</keyword>
<organism evidence="9 10">
    <name type="scientific">Capsicum annuum</name>
    <name type="common">Capsicum pepper</name>
    <dbReference type="NCBI Taxonomy" id="4072"/>
    <lineage>
        <taxon>Eukaryota</taxon>
        <taxon>Viridiplantae</taxon>
        <taxon>Streptophyta</taxon>
        <taxon>Embryophyta</taxon>
        <taxon>Tracheophyta</taxon>
        <taxon>Spermatophyta</taxon>
        <taxon>Magnoliopsida</taxon>
        <taxon>eudicotyledons</taxon>
        <taxon>Gunneridae</taxon>
        <taxon>Pentapetalae</taxon>
        <taxon>asterids</taxon>
        <taxon>lamiids</taxon>
        <taxon>Solanales</taxon>
        <taxon>Solanaceae</taxon>
        <taxon>Solanoideae</taxon>
        <taxon>Capsiceae</taxon>
        <taxon>Capsicum</taxon>
    </lineage>
</organism>
<keyword evidence="2" id="KW-0433">Leucine-rich repeat</keyword>
<dbReference type="SUPFAM" id="SSF56112">
    <property type="entry name" value="Protein kinase-like (PK-like)"/>
    <property type="match status" value="1"/>
</dbReference>
<reference evidence="9 10" key="2">
    <citation type="journal article" date="2017" name="Genome Biol.">
        <title>New reference genome sequences of hot pepper reveal the massive evolution of plant disease-resistance genes by retroduplication.</title>
        <authorList>
            <person name="Kim S."/>
            <person name="Park J."/>
            <person name="Yeom S.I."/>
            <person name="Kim Y.M."/>
            <person name="Seo E."/>
            <person name="Kim K.T."/>
            <person name="Kim M.S."/>
            <person name="Lee J.M."/>
            <person name="Cheong K."/>
            <person name="Shin H.S."/>
            <person name="Kim S.B."/>
            <person name="Han K."/>
            <person name="Lee J."/>
            <person name="Park M."/>
            <person name="Lee H.A."/>
            <person name="Lee H.Y."/>
            <person name="Lee Y."/>
            <person name="Oh S."/>
            <person name="Lee J.H."/>
            <person name="Choi E."/>
            <person name="Choi E."/>
            <person name="Lee S.E."/>
            <person name="Jeon J."/>
            <person name="Kim H."/>
            <person name="Choi G."/>
            <person name="Song H."/>
            <person name="Lee J."/>
            <person name="Lee S.C."/>
            <person name="Kwon J.K."/>
            <person name="Lee H.Y."/>
            <person name="Koo N."/>
            <person name="Hong Y."/>
            <person name="Kim R.W."/>
            <person name="Kang W.H."/>
            <person name="Huh J.H."/>
            <person name="Kang B.C."/>
            <person name="Yang T.J."/>
            <person name="Lee Y.H."/>
            <person name="Bennetzen J.L."/>
            <person name="Choi D."/>
        </authorList>
    </citation>
    <scope>NUCLEOTIDE SEQUENCE [LARGE SCALE GENOMIC DNA]</scope>
    <source>
        <strain evidence="10">cv. CM334</strain>
    </source>
</reference>
<evidence type="ECO:0000313" key="10">
    <source>
        <dbReference type="Proteomes" id="UP000222542"/>
    </source>
</evidence>
<dbReference type="PANTHER" id="PTHR27008:SF599">
    <property type="entry name" value="PROTEIN KINASE DOMAIN-CONTAINING PROTEIN"/>
    <property type="match status" value="1"/>
</dbReference>
<evidence type="ECO:0000256" key="2">
    <source>
        <dbReference type="ARBA" id="ARBA00022614"/>
    </source>
</evidence>
<evidence type="ECO:0000256" key="7">
    <source>
        <dbReference type="SAM" id="Phobius"/>
    </source>
</evidence>
<dbReference type="Pfam" id="PF00560">
    <property type="entry name" value="LRR_1"/>
    <property type="match status" value="2"/>
</dbReference>
<evidence type="ECO:0000256" key="5">
    <source>
        <dbReference type="ARBA" id="ARBA00022989"/>
    </source>
</evidence>
<dbReference type="InterPro" id="IPR032675">
    <property type="entry name" value="LRR_dom_sf"/>
</dbReference>
<evidence type="ECO:0000256" key="3">
    <source>
        <dbReference type="ARBA" id="ARBA00022692"/>
    </source>
</evidence>
<dbReference type="Gene3D" id="3.30.200.20">
    <property type="entry name" value="Phosphorylase Kinase, domain 1"/>
    <property type="match status" value="1"/>
</dbReference>
<dbReference type="Gramene" id="PHT89799">
    <property type="protein sequence ID" value="PHT89799"/>
    <property type="gene ID" value="T459_04912"/>
</dbReference>
<dbReference type="GO" id="GO:0004672">
    <property type="term" value="F:protein kinase activity"/>
    <property type="evidence" value="ECO:0007669"/>
    <property type="project" value="InterPro"/>
</dbReference>
<proteinExistence type="predicted"/>
<dbReference type="PANTHER" id="PTHR27008">
    <property type="entry name" value="OS04G0122200 PROTEIN"/>
    <property type="match status" value="1"/>
</dbReference>
<sequence>MLALEFLDLCYNNLSGEIPNSLEALVYLKYLNFSFNKLSGEIPTGGSFANATGQSFLSNHGLCGDSKYHVSPRIIKSQKGSKRKKTILVLYVLLGMGMLFNALALAYAFLRFLKKKKNSDQAGDFPVKGHEIISYYELEQPTGGFDENNLLGNGSFRMVYKGMLKDGTLLSAKVFNMQLEDAFKSFDTECEMLCNLRHRNLTKVITSCSNLDI</sequence>
<reference evidence="9 10" key="1">
    <citation type="journal article" date="2014" name="Nat. Genet.">
        <title>Genome sequence of the hot pepper provides insights into the evolution of pungency in Capsicum species.</title>
        <authorList>
            <person name="Kim S."/>
            <person name="Park M."/>
            <person name="Yeom S.I."/>
            <person name="Kim Y.M."/>
            <person name="Lee J.M."/>
            <person name="Lee H.A."/>
            <person name="Seo E."/>
            <person name="Choi J."/>
            <person name="Cheong K."/>
            <person name="Kim K.T."/>
            <person name="Jung K."/>
            <person name="Lee G.W."/>
            <person name="Oh S.K."/>
            <person name="Bae C."/>
            <person name="Kim S.B."/>
            <person name="Lee H.Y."/>
            <person name="Kim S.Y."/>
            <person name="Kim M.S."/>
            <person name="Kang B.C."/>
            <person name="Jo Y.D."/>
            <person name="Yang H.B."/>
            <person name="Jeong H.J."/>
            <person name="Kang W.H."/>
            <person name="Kwon J.K."/>
            <person name="Shin C."/>
            <person name="Lim J.Y."/>
            <person name="Park J.H."/>
            <person name="Huh J.H."/>
            <person name="Kim J.S."/>
            <person name="Kim B.D."/>
            <person name="Cohen O."/>
            <person name="Paran I."/>
            <person name="Suh M.C."/>
            <person name="Lee S.B."/>
            <person name="Kim Y.K."/>
            <person name="Shin Y."/>
            <person name="Noh S.J."/>
            <person name="Park J."/>
            <person name="Seo Y.S."/>
            <person name="Kwon S.Y."/>
            <person name="Kim H.A."/>
            <person name="Park J.M."/>
            <person name="Kim H.J."/>
            <person name="Choi S.B."/>
            <person name="Bosland P.W."/>
            <person name="Reeves G."/>
            <person name="Jo S.H."/>
            <person name="Lee B.W."/>
            <person name="Cho H.T."/>
            <person name="Choi H.S."/>
            <person name="Lee M.S."/>
            <person name="Yu Y."/>
            <person name="Do Choi Y."/>
            <person name="Park B.S."/>
            <person name="van Deynze A."/>
            <person name="Ashrafi H."/>
            <person name="Hill T."/>
            <person name="Kim W.T."/>
            <person name="Pai H.S."/>
            <person name="Ahn H.K."/>
            <person name="Yeam I."/>
            <person name="Giovannoni J.J."/>
            <person name="Rose J.K."/>
            <person name="Sorensen I."/>
            <person name="Lee S.J."/>
            <person name="Kim R.W."/>
            <person name="Choi I.Y."/>
            <person name="Choi B.S."/>
            <person name="Lim J.S."/>
            <person name="Lee Y.H."/>
            <person name="Choi D."/>
        </authorList>
    </citation>
    <scope>NUCLEOTIDE SEQUENCE [LARGE SCALE GENOMIC DNA]</scope>
    <source>
        <strain evidence="10">cv. CM334</strain>
    </source>
</reference>
<evidence type="ECO:0000259" key="8">
    <source>
        <dbReference type="PROSITE" id="PS50011"/>
    </source>
</evidence>
<dbReference type="EMBL" id="AYRZ02000002">
    <property type="protein sequence ID" value="PHT89799.1"/>
    <property type="molecule type" value="Genomic_DNA"/>
</dbReference>
<dbReference type="Gene3D" id="3.80.10.10">
    <property type="entry name" value="Ribonuclease Inhibitor"/>
    <property type="match status" value="1"/>
</dbReference>
<dbReference type="AlphaFoldDB" id="A0A2G3A6B9"/>
<dbReference type="InterPro" id="IPR000719">
    <property type="entry name" value="Prot_kinase_dom"/>
</dbReference>
<name>A0A2G3A6B9_CAPAN</name>
<evidence type="ECO:0000313" key="9">
    <source>
        <dbReference type="EMBL" id="PHT89799.1"/>
    </source>
</evidence>
<evidence type="ECO:0000256" key="6">
    <source>
        <dbReference type="ARBA" id="ARBA00023136"/>
    </source>
</evidence>